<evidence type="ECO:0000313" key="2">
    <source>
        <dbReference type="Proteomes" id="UP001231518"/>
    </source>
</evidence>
<organism evidence="1 2">
    <name type="scientific">Mythimna separata</name>
    <name type="common">Oriental armyworm</name>
    <name type="synonym">Pseudaletia separata</name>
    <dbReference type="NCBI Taxonomy" id="271217"/>
    <lineage>
        <taxon>Eukaryota</taxon>
        <taxon>Metazoa</taxon>
        <taxon>Ecdysozoa</taxon>
        <taxon>Arthropoda</taxon>
        <taxon>Hexapoda</taxon>
        <taxon>Insecta</taxon>
        <taxon>Pterygota</taxon>
        <taxon>Neoptera</taxon>
        <taxon>Endopterygota</taxon>
        <taxon>Lepidoptera</taxon>
        <taxon>Glossata</taxon>
        <taxon>Ditrysia</taxon>
        <taxon>Noctuoidea</taxon>
        <taxon>Noctuidae</taxon>
        <taxon>Noctuinae</taxon>
        <taxon>Hadenini</taxon>
        <taxon>Mythimna</taxon>
    </lineage>
</organism>
<dbReference type="AlphaFoldDB" id="A0AAD8DKM4"/>
<sequence length="233" mass="25593">MAMDAILAALPSSTSCSSCTINVFPSRVRNTRGRRTGAVLELSCRAGCVARETTAQIIQQCHRTHGGRIELHNCIADVISSAMKNKGWTVVQQPHVRTAVGLRKPDIIAYRNGVGVIVDAQVISGQRDLDGLHREKRNKYGNHDELVEKVAGILGLPCKGSVHSTSCTLSWRGVWSLASYRELKRFVGLDEGVLAGVPSLVLRGSHMNWGRFNRHPSRLRWGARVRASCDCKD</sequence>
<keyword evidence="2" id="KW-1185">Reference proteome</keyword>
<evidence type="ECO:0000313" key="1">
    <source>
        <dbReference type="EMBL" id="KAJ8706459.1"/>
    </source>
</evidence>
<protein>
    <submittedName>
        <fullName evidence="1">Uncharacterized protein</fullName>
    </submittedName>
</protein>
<reference evidence="1" key="1">
    <citation type="submission" date="2023-03" db="EMBL/GenBank/DDBJ databases">
        <title>Chromosome-level genomes of two armyworms, Mythimna separata and Mythimna loreyi, provide insights into the biosynthesis and reception of sex pheromones.</title>
        <authorList>
            <person name="Zhao H."/>
        </authorList>
    </citation>
    <scope>NUCLEOTIDE SEQUENCE</scope>
    <source>
        <strain evidence="1">BeijingLab</strain>
        <tissue evidence="1">Pupa</tissue>
    </source>
</reference>
<dbReference type="Proteomes" id="UP001231518">
    <property type="component" value="Chromosome 30"/>
</dbReference>
<name>A0AAD8DKM4_MYTSE</name>
<proteinExistence type="predicted"/>
<dbReference type="EMBL" id="JARGEI010000028">
    <property type="protein sequence ID" value="KAJ8706459.1"/>
    <property type="molecule type" value="Genomic_DNA"/>
</dbReference>
<gene>
    <name evidence="1" type="ORF">PYW07_012537</name>
</gene>
<comment type="caution">
    <text evidence="1">The sequence shown here is derived from an EMBL/GenBank/DDBJ whole genome shotgun (WGS) entry which is preliminary data.</text>
</comment>
<accession>A0AAD8DKM4</accession>